<sequence>MARLDREIAAFKRGDKTFLNRGGVNQEMYAMWGYLRWRRCKAMNCRHWTSSGLMIESISGDTRMQYAFQAPRLNTNPLEVTDVA</sequence>
<dbReference type="EMBL" id="FPKR01000016">
    <property type="protein sequence ID" value="SFZ79303.1"/>
    <property type="molecule type" value="Genomic_DNA"/>
</dbReference>
<gene>
    <name evidence="1" type="ORF">SAMN02745887_03490</name>
</gene>
<evidence type="ECO:0000313" key="1">
    <source>
        <dbReference type="EMBL" id="SFZ79303.1"/>
    </source>
</evidence>
<dbReference type="RefSeq" id="WP_072429974.1">
    <property type="nucleotide sequence ID" value="NZ_FPKR01000016.1"/>
</dbReference>
<evidence type="ECO:0000313" key="2">
    <source>
        <dbReference type="Proteomes" id="UP000186513"/>
    </source>
</evidence>
<name>A0A1K2HRA4_9NEIS</name>
<dbReference type="STRING" id="1121279.SAMN02745887_03490"/>
<dbReference type="AlphaFoldDB" id="A0A1K2HRA4"/>
<reference evidence="1 2" key="1">
    <citation type="submission" date="2016-11" db="EMBL/GenBank/DDBJ databases">
        <authorList>
            <person name="Jaros S."/>
            <person name="Januszkiewicz K."/>
            <person name="Wedrychowicz H."/>
        </authorList>
    </citation>
    <scope>NUCLEOTIDE SEQUENCE [LARGE SCALE GENOMIC DNA]</scope>
    <source>
        <strain evidence="1 2">DSM 18899</strain>
    </source>
</reference>
<organism evidence="1 2">
    <name type="scientific">Chitinimonas taiwanensis DSM 18899</name>
    <dbReference type="NCBI Taxonomy" id="1121279"/>
    <lineage>
        <taxon>Bacteria</taxon>
        <taxon>Pseudomonadati</taxon>
        <taxon>Pseudomonadota</taxon>
        <taxon>Betaproteobacteria</taxon>
        <taxon>Neisseriales</taxon>
        <taxon>Chitinibacteraceae</taxon>
        <taxon>Chitinimonas</taxon>
    </lineage>
</organism>
<protein>
    <submittedName>
        <fullName evidence="1">Uncharacterized protein</fullName>
    </submittedName>
</protein>
<proteinExistence type="predicted"/>
<dbReference type="Proteomes" id="UP000186513">
    <property type="component" value="Unassembled WGS sequence"/>
</dbReference>
<keyword evidence="2" id="KW-1185">Reference proteome</keyword>
<accession>A0A1K2HRA4</accession>